<dbReference type="AlphaFoldDB" id="K4BYS3"/>
<organism evidence="1">
    <name type="scientific">Solanum lycopersicum</name>
    <name type="common">Tomato</name>
    <name type="synonym">Lycopersicon esculentum</name>
    <dbReference type="NCBI Taxonomy" id="4081"/>
    <lineage>
        <taxon>Eukaryota</taxon>
        <taxon>Viridiplantae</taxon>
        <taxon>Streptophyta</taxon>
        <taxon>Embryophyta</taxon>
        <taxon>Tracheophyta</taxon>
        <taxon>Spermatophyta</taxon>
        <taxon>Magnoliopsida</taxon>
        <taxon>eudicotyledons</taxon>
        <taxon>Gunneridae</taxon>
        <taxon>Pentapetalae</taxon>
        <taxon>asterids</taxon>
        <taxon>lamiids</taxon>
        <taxon>Solanales</taxon>
        <taxon>Solanaceae</taxon>
        <taxon>Solanoideae</taxon>
        <taxon>Solaneae</taxon>
        <taxon>Solanum</taxon>
        <taxon>Solanum subgen. Lycopersicon</taxon>
    </lineage>
</organism>
<reference evidence="1" key="1">
    <citation type="journal article" date="2012" name="Nature">
        <title>The tomato genome sequence provides insights into fleshy fruit evolution.</title>
        <authorList>
            <consortium name="Tomato Genome Consortium"/>
        </authorList>
    </citation>
    <scope>NUCLEOTIDE SEQUENCE [LARGE SCALE GENOMIC DNA]</scope>
    <source>
        <strain evidence="1">cv. Heinz 1706</strain>
    </source>
</reference>
<dbReference type="Gramene" id="Solyc05g015570.1.1">
    <property type="protein sequence ID" value="Solyc05g015570.1.1"/>
    <property type="gene ID" value="Solyc05g015570.1"/>
</dbReference>
<proteinExistence type="predicted"/>
<name>K4BYS3_SOLLC</name>
<keyword evidence="2" id="KW-1185">Reference proteome</keyword>
<dbReference type="HOGENOM" id="CLU_1931208_0_0_1"/>
<sequence length="131" mass="14688">MSLNHFVSMLKECFPEDGEENNALTISLAYSPDRGTPRKTTNNLRNNDFDVKAHACKRKRKDLQTCCNINHRQMYMASTTLVRGRVIRIGTPVRGRGIGIGRASTTTSSPARRIGRGEVIQQFKHQEVTGV</sequence>
<protein>
    <submittedName>
        <fullName evidence="1">Uncharacterized protein</fullName>
    </submittedName>
</protein>
<evidence type="ECO:0000313" key="1">
    <source>
        <dbReference type="EnsemblPlants" id="Solyc05g015570.1.1"/>
    </source>
</evidence>
<reference evidence="1" key="2">
    <citation type="submission" date="2015-06" db="UniProtKB">
        <authorList>
            <consortium name="EnsemblPlants"/>
        </authorList>
    </citation>
    <scope>IDENTIFICATION</scope>
    <source>
        <strain evidence="1">cv. Heinz 1706</strain>
    </source>
</reference>
<dbReference type="Proteomes" id="UP000004994">
    <property type="component" value="Chromosome 5"/>
</dbReference>
<dbReference type="PaxDb" id="4081-Solyc05g015570.1.1"/>
<accession>K4BYS3</accession>
<dbReference type="InParanoid" id="K4BYS3"/>
<dbReference type="EnsemblPlants" id="Solyc05g015570.1.1">
    <property type="protein sequence ID" value="Solyc05g015570.1.1"/>
    <property type="gene ID" value="Solyc05g015570.1"/>
</dbReference>
<evidence type="ECO:0000313" key="2">
    <source>
        <dbReference type="Proteomes" id="UP000004994"/>
    </source>
</evidence>